<reference evidence="3 4" key="1">
    <citation type="journal article" date="2011" name="Stand. Genomic Sci.">
        <title>Complete genome sequence of Marivirga tractuosa type strain (H-43).</title>
        <authorList>
            <person name="Pagani I."/>
            <person name="Chertkov O."/>
            <person name="Lapidus A."/>
            <person name="Lucas S."/>
            <person name="Del Rio T.G."/>
            <person name="Tice H."/>
            <person name="Copeland A."/>
            <person name="Cheng J.F."/>
            <person name="Nolan M."/>
            <person name="Saunders E."/>
            <person name="Pitluck S."/>
            <person name="Held B."/>
            <person name="Goodwin L."/>
            <person name="Liolios K."/>
            <person name="Ovchinikova G."/>
            <person name="Ivanova N."/>
            <person name="Mavromatis K."/>
            <person name="Pati A."/>
            <person name="Chen A."/>
            <person name="Palaniappan K."/>
            <person name="Land M."/>
            <person name="Hauser L."/>
            <person name="Jeffries C.D."/>
            <person name="Detter J.C."/>
            <person name="Han C."/>
            <person name="Tapia R."/>
            <person name="Ngatchou-Djao O.D."/>
            <person name="Rohde M."/>
            <person name="Goker M."/>
            <person name="Spring S."/>
            <person name="Sikorski J."/>
            <person name="Woyke T."/>
            <person name="Bristow J."/>
            <person name="Eisen J.A."/>
            <person name="Markowitz V."/>
            <person name="Hugenholtz P."/>
            <person name="Klenk H.P."/>
            <person name="Kyrpides N.C."/>
        </authorList>
    </citation>
    <scope>NUCLEOTIDE SEQUENCE [LARGE SCALE GENOMIC DNA]</scope>
    <source>
        <strain evidence="4">ATCC 23168 / DSM 4126 / NBRC 15989 / NCIMB 1408 / VKM B-1430 / H-43</strain>
    </source>
</reference>
<organism evidence="3 4">
    <name type="scientific">Marivirga tractuosa (strain ATCC 23168 / DSM 4126 / NBRC 15989 / NCIMB 1408 / VKM B-1430 / H-43)</name>
    <name type="common">Microscilla tractuosa</name>
    <name type="synonym">Flexibacter tractuosus</name>
    <dbReference type="NCBI Taxonomy" id="643867"/>
    <lineage>
        <taxon>Bacteria</taxon>
        <taxon>Pseudomonadati</taxon>
        <taxon>Bacteroidota</taxon>
        <taxon>Cytophagia</taxon>
        <taxon>Cytophagales</taxon>
        <taxon>Marivirgaceae</taxon>
        <taxon>Marivirga</taxon>
    </lineage>
</organism>
<feature type="region of interest" description="Disordered" evidence="1">
    <location>
        <begin position="115"/>
        <end position="134"/>
    </location>
</feature>
<feature type="chain" id="PRO_5003189586" description="Secreted protein" evidence="2">
    <location>
        <begin position="22"/>
        <end position="134"/>
    </location>
</feature>
<evidence type="ECO:0000256" key="2">
    <source>
        <dbReference type="SAM" id="SignalP"/>
    </source>
</evidence>
<evidence type="ECO:0000313" key="3">
    <source>
        <dbReference type="EMBL" id="ADR21237.1"/>
    </source>
</evidence>
<keyword evidence="4" id="KW-1185">Reference proteome</keyword>
<dbReference type="EMBL" id="CP002349">
    <property type="protein sequence ID" value="ADR21237.1"/>
    <property type="molecule type" value="Genomic_DNA"/>
</dbReference>
<dbReference type="RefSeq" id="WP_013453386.1">
    <property type="nucleotide sequence ID" value="NC_014759.1"/>
</dbReference>
<evidence type="ECO:0000313" key="4">
    <source>
        <dbReference type="Proteomes" id="UP000008720"/>
    </source>
</evidence>
<protein>
    <recommendedName>
        <fullName evidence="5">Secreted protein</fullName>
    </recommendedName>
</protein>
<name>E4TKS1_MARTH</name>
<keyword evidence="2" id="KW-0732">Signal</keyword>
<evidence type="ECO:0008006" key="5">
    <source>
        <dbReference type="Google" id="ProtNLM"/>
    </source>
</evidence>
<dbReference type="OrthoDB" id="982640at2"/>
<dbReference type="HOGENOM" id="CLU_1893712_0_0_10"/>
<proteinExistence type="predicted"/>
<dbReference type="Proteomes" id="UP000008720">
    <property type="component" value="Chromosome"/>
</dbReference>
<dbReference type="KEGG" id="mtt:Ftrac_1246"/>
<accession>E4TKS1</accession>
<evidence type="ECO:0000256" key="1">
    <source>
        <dbReference type="SAM" id="MobiDB-lite"/>
    </source>
</evidence>
<feature type="signal peptide" evidence="2">
    <location>
        <begin position="1"/>
        <end position="21"/>
    </location>
</feature>
<gene>
    <name evidence="3" type="ordered locus">Ftrac_1246</name>
</gene>
<dbReference type="STRING" id="643867.Ftrac_1246"/>
<dbReference type="AlphaFoldDB" id="E4TKS1"/>
<sequence length="134" mass="15294">MKKIQFLAVIAFLGLSFSAFSQGPGGRRAGGGPEEMIKREKQALYEKVEDLNSDQKLLLDGIYEEFQVTLEETMKELRSSGTREGMREKMETLRAEKDALIRDVLNEDQYAIYESISKPRARRKEQESGQNSID</sequence>